<dbReference type="SUPFAM" id="SSF55008">
    <property type="entry name" value="HMA, heavy metal-associated domain"/>
    <property type="match status" value="1"/>
</dbReference>
<reference evidence="3 4" key="1">
    <citation type="submission" date="2018-10" db="EMBL/GenBank/DDBJ databases">
        <title>A high-quality apple genome assembly.</title>
        <authorList>
            <person name="Hu J."/>
        </authorList>
    </citation>
    <scope>NUCLEOTIDE SEQUENCE [LARGE SCALE GENOMIC DNA]</scope>
    <source>
        <strain evidence="4">cv. HFTH1</strain>
        <tissue evidence="3">Young leaf</tissue>
    </source>
</reference>
<protein>
    <recommendedName>
        <fullName evidence="2">HMA domain-containing protein</fullName>
    </recommendedName>
</protein>
<feature type="domain" description="HMA" evidence="2">
    <location>
        <begin position="19"/>
        <end position="89"/>
    </location>
</feature>
<gene>
    <name evidence="3" type="ORF">DVH24_038258</name>
</gene>
<feature type="signal peptide" evidence="1">
    <location>
        <begin position="1"/>
        <end position="19"/>
    </location>
</feature>
<accession>A0A498KC88</accession>
<proteinExistence type="predicted"/>
<feature type="domain" description="HMA" evidence="2">
    <location>
        <begin position="228"/>
        <end position="296"/>
    </location>
</feature>
<sequence length="509" mass="56885">MYKLIILFTHLLYKLMVQQMKIVVKVPMHCDKCRRKALKIAARAQGVSKVSIEGENKDLVEVIGDDVDSVCLTRSLRKKLGCSCTIVKVEEVKPAVKTEEKSTPAPSASCVQYCCTPQFRPMYCELQKIVVKVHLSSEKHRTKALKIAAVAKGVSKVSIDAEKEQLEVIGDGVDSMRLTMSLRKKLGHATIQSVEEVKGKTDEKKPTTYPITWTSSYIQYPQHPPHYHQKIVMKVQLNSEKCRTKALKIAATTKGVSKVAIEAEKGEVEVIGNGVDAVCLAKSLKNKLGFATIAVVEEVKKPAEEKPAVPIPWTSSYLHHPQCYPSIDAEKEQLEVIGDGVDSMRLTMLLRKKLGHATILSVEEVKGKTDEKKPTTYPITWTSSYIQYPQHPLHYHQKIVVKVQLNCEKCRTKALKIAAVAKGVSTVSIEVEKEHVVVIGDGVDAVDLAKSLKKKFGFATIVSVEEVGKPEKVEKPEEPPAEPIQWPSSYINYPQYPAVLYYYDGFYRW</sequence>
<feature type="domain" description="HMA" evidence="2">
    <location>
        <begin position="396"/>
        <end position="464"/>
    </location>
</feature>
<dbReference type="Gene3D" id="3.30.70.100">
    <property type="match status" value="5"/>
</dbReference>
<feature type="chain" id="PRO_5019814718" description="HMA domain-containing protein" evidence="1">
    <location>
        <begin position="20"/>
        <end position="509"/>
    </location>
</feature>
<comment type="caution">
    <text evidence="3">The sequence shown here is derived from an EMBL/GenBank/DDBJ whole genome shotgun (WGS) entry which is preliminary data.</text>
</comment>
<dbReference type="InterPro" id="IPR006121">
    <property type="entry name" value="HMA_dom"/>
</dbReference>
<keyword evidence="4" id="KW-1185">Reference proteome</keyword>
<dbReference type="PANTHER" id="PTHR46932:SF12">
    <property type="entry name" value="HEAVY METAL-ASSOCIATED ISOPRENYLATED PLANT PROTEIN 47"/>
    <property type="match status" value="1"/>
</dbReference>
<evidence type="ECO:0000313" key="3">
    <source>
        <dbReference type="EMBL" id="RXI03984.1"/>
    </source>
</evidence>
<dbReference type="PROSITE" id="PS50846">
    <property type="entry name" value="HMA_2"/>
    <property type="match status" value="4"/>
</dbReference>
<dbReference type="PANTHER" id="PTHR46932">
    <property type="entry name" value="HEAVY METAL-ASSOCIATED ISOPRENYLATED PLANT PROTEIN 47"/>
    <property type="match status" value="1"/>
</dbReference>
<dbReference type="EMBL" id="RDQH01000329">
    <property type="protein sequence ID" value="RXI03984.1"/>
    <property type="molecule type" value="Genomic_DNA"/>
</dbReference>
<feature type="domain" description="HMA" evidence="2">
    <location>
        <begin position="126"/>
        <end position="194"/>
    </location>
</feature>
<evidence type="ECO:0000313" key="4">
    <source>
        <dbReference type="Proteomes" id="UP000290289"/>
    </source>
</evidence>
<name>A0A498KC88_MALDO</name>
<dbReference type="GO" id="GO:0046872">
    <property type="term" value="F:metal ion binding"/>
    <property type="evidence" value="ECO:0007669"/>
    <property type="project" value="InterPro"/>
</dbReference>
<dbReference type="Proteomes" id="UP000290289">
    <property type="component" value="Chromosome 3"/>
</dbReference>
<dbReference type="AlphaFoldDB" id="A0A498KC88"/>
<evidence type="ECO:0000256" key="1">
    <source>
        <dbReference type="SAM" id="SignalP"/>
    </source>
</evidence>
<keyword evidence="1" id="KW-0732">Signal</keyword>
<dbReference type="InterPro" id="IPR036163">
    <property type="entry name" value="HMA_dom_sf"/>
</dbReference>
<organism evidence="3 4">
    <name type="scientific">Malus domestica</name>
    <name type="common">Apple</name>
    <name type="synonym">Pyrus malus</name>
    <dbReference type="NCBI Taxonomy" id="3750"/>
    <lineage>
        <taxon>Eukaryota</taxon>
        <taxon>Viridiplantae</taxon>
        <taxon>Streptophyta</taxon>
        <taxon>Embryophyta</taxon>
        <taxon>Tracheophyta</taxon>
        <taxon>Spermatophyta</taxon>
        <taxon>Magnoliopsida</taxon>
        <taxon>eudicotyledons</taxon>
        <taxon>Gunneridae</taxon>
        <taxon>Pentapetalae</taxon>
        <taxon>rosids</taxon>
        <taxon>fabids</taxon>
        <taxon>Rosales</taxon>
        <taxon>Rosaceae</taxon>
        <taxon>Amygdaloideae</taxon>
        <taxon>Maleae</taxon>
        <taxon>Malus</taxon>
    </lineage>
</organism>
<evidence type="ECO:0000259" key="2">
    <source>
        <dbReference type="PROSITE" id="PS50846"/>
    </source>
</evidence>
<dbReference type="InterPro" id="IPR042885">
    <property type="entry name" value="HIPP47/16"/>
</dbReference>